<evidence type="ECO:0000259" key="7">
    <source>
        <dbReference type="Pfam" id="PF00482"/>
    </source>
</evidence>
<keyword evidence="4 6" id="KW-1133">Transmembrane helix</keyword>
<evidence type="ECO:0000256" key="1">
    <source>
        <dbReference type="ARBA" id="ARBA00004651"/>
    </source>
</evidence>
<dbReference type="Pfam" id="PF00482">
    <property type="entry name" value="T2SSF"/>
    <property type="match status" value="1"/>
</dbReference>
<feature type="domain" description="Type II secretion system protein GspF" evidence="7">
    <location>
        <begin position="174"/>
        <end position="299"/>
    </location>
</feature>
<reference evidence="8 9" key="1">
    <citation type="submission" date="2020-12" db="EMBL/GenBank/DDBJ databases">
        <title>Microbacterium sp. HY060.</title>
        <authorList>
            <person name="Zhou J."/>
        </authorList>
    </citation>
    <scope>NUCLEOTIDE SEQUENCE [LARGE SCALE GENOMIC DNA]</scope>
    <source>
        <strain evidence="8 9">HY60</strain>
    </source>
</reference>
<dbReference type="InterPro" id="IPR018076">
    <property type="entry name" value="T2SS_GspF_dom"/>
</dbReference>
<keyword evidence="2" id="KW-1003">Cell membrane</keyword>
<keyword evidence="5 6" id="KW-0472">Membrane</keyword>
<dbReference type="PANTHER" id="PTHR35007">
    <property type="entry name" value="INTEGRAL MEMBRANE PROTEIN-RELATED"/>
    <property type="match status" value="1"/>
</dbReference>
<evidence type="ECO:0000313" key="8">
    <source>
        <dbReference type="EMBL" id="QPZ40223.1"/>
    </source>
</evidence>
<keyword evidence="9" id="KW-1185">Reference proteome</keyword>
<keyword evidence="3 6" id="KW-0812">Transmembrane</keyword>
<evidence type="ECO:0000256" key="3">
    <source>
        <dbReference type="ARBA" id="ARBA00022692"/>
    </source>
</evidence>
<gene>
    <name evidence="8" type="ORF">HCR76_06755</name>
</gene>
<feature type="transmembrane region" description="Helical" evidence="6">
    <location>
        <begin position="134"/>
        <end position="155"/>
    </location>
</feature>
<dbReference type="EMBL" id="CP061169">
    <property type="protein sequence ID" value="QPZ40223.1"/>
    <property type="molecule type" value="Genomic_DNA"/>
</dbReference>
<sequence length="310" mass="32548">MTNTVGVALVFGCLLGTGLWSLSAAVPQIGARRLSERIAPYLLDVSDEARQLMERRVSDPLPVLGRLLGPVLGRAARVLSAALGGNVAVEKWLSQSGWTVSVQQFRTRQVLAGAAGLVGGAGLGIAFAQNGRTVVALLMPLALAVAAVVSCDLLLRRRAASRVARISEEVPTVLEFLSLSLSAGEGLVDALRRVAEIGSGELSVELKRALVDTAAGSPVAIALTRCAARVDSPPLTRAVEQMCAAMEHGSPIAQVLRAQAQDAREEFKRNLLEAAGRKEVAMLVPLVLLILPLSIAFALLPGIFVLRSGF</sequence>
<accession>A0ABX6YMZ7</accession>
<dbReference type="InterPro" id="IPR042094">
    <property type="entry name" value="T2SS_GspF_sf"/>
</dbReference>
<comment type="subcellular location">
    <subcellularLocation>
        <location evidence="1">Cell membrane</location>
        <topology evidence="1">Multi-pass membrane protein</topology>
    </subcellularLocation>
</comment>
<feature type="transmembrane region" description="Helical" evidence="6">
    <location>
        <begin position="280"/>
        <end position="306"/>
    </location>
</feature>
<name>A0ABX6YMZ7_9MICO</name>
<evidence type="ECO:0000256" key="2">
    <source>
        <dbReference type="ARBA" id="ARBA00022475"/>
    </source>
</evidence>
<protein>
    <submittedName>
        <fullName evidence="8">Type II secretion system F family protein</fullName>
    </submittedName>
</protein>
<proteinExistence type="predicted"/>
<evidence type="ECO:0000313" key="9">
    <source>
        <dbReference type="Proteomes" id="UP000662814"/>
    </source>
</evidence>
<feature type="transmembrane region" description="Helical" evidence="6">
    <location>
        <begin position="110"/>
        <end position="128"/>
    </location>
</feature>
<evidence type="ECO:0000256" key="5">
    <source>
        <dbReference type="ARBA" id="ARBA00023136"/>
    </source>
</evidence>
<dbReference type="PANTHER" id="PTHR35007:SF1">
    <property type="entry name" value="PILUS ASSEMBLY PROTEIN"/>
    <property type="match status" value="1"/>
</dbReference>
<evidence type="ECO:0000256" key="4">
    <source>
        <dbReference type="ARBA" id="ARBA00022989"/>
    </source>
</evidence>
<dbReference type="Proteomes" id="UP000662814">
    <property type="component" value="Chromosome"/>
</dbReference>
<dbReference type="Gene3D" id="1.20.81.30">
    <property type="entry name" value="Type II secretion system (T2SS), domain F"/>
    <property type="match status" value="1"/>
</dbReference>
<organism evidence="8 9">
    <name type="scientific">Paramicrobacterium chengjingii</name>
    <dbReference type="NCBI Taxonomy" id="2769067"/>
    <lineage>
        <taxon>Bacteria</taxon>
        <taxon>Bacillati</taxon>
        <taxon>Actinomycetota</taxon>
        <taxon>Actinomycetes</taxon>
        <taxon>Micrococcales</taxon>
        <taxon>Microbacteriaceae</taxon>
        <taxon>Paramicrobacterium</taxon>
    </lineage>
</organism>
<evidence type="ECO:0000256" key="6">
    <source>
        <dbReference type="SAM" id="Phobius"/>
    </source>
</evidence>